<evidence type="ECO:0000313" key="1">
    <source>
        <dbReference type="EMBL" id="CAA0126546.1"/>
    </source>
</evidence>
<gene>
    <name evidence="1" type="ORF">AELLOGFF_04854</name>
</gene>
<sequence>MRQNLTRGADGFPQPLSRGWRNEWSESQAYEFLRTRKSRRGRRAVDGVPRLYHDGYGLGPAKFIAAEVLTLPDQHQRPREWLIHRWEPADGRGVVAVAYIEPDYPEPWWAERLLEVLGNGVSAVAVITDQALNDGVDSIVQGRIVVSEYGPDSGTTQTRMLGWFDLANLLRVDIPWWPYGLRDFDAMAAWRPGAAAQAVRPRTDWYDERLLPRLVPAAESSAARECARVVGILNRRIESRIYTADDLDVPGHVERPGVVQVAYPRYAMHDVPDAPDHWELVPLFDARVPNRSDRLAARDCLRRNADIRRCVDYTIRSEPTRGPLAAEWVARLKPLEGDPESLGSAFAEIMLSEREAAQPRTWWFDPHNKACWVVKTAGDVVFATVGTTVPATGHLTELEFDGGRGRAAFFRDSDGVVWPMPPRGYAYHNCGYSGAGPTELAEAVIALRQDASADLVSLPTPVVSGTPLLVLIEETTAPLRVSAEQLDELLPRRLTGSTTS</sequence>
<dbReference type="Proteomes" id="UP000430146">
    <property type="component" value="Unassembled WGS sequence"/>
</dbReference>
<accession>A0A5S9R2H5</accession>
<dbReference type="EMBL" id="CACSIP010000025">
    <property type="protein sequence ID" value="CAA0126546.1"/>
    <property type="molecule type" value="Genomic_DNA"/>
</dbReference>
<organism evidence="1 2">
    <name type="scientific">Mycolicibacterium vanbaalenii</name>
    <name type="common">Mycobacterium vanbaalenii</name>
    <dbReference type="NCBI Taxonomy" id="110539"/>
    <lineage>
        <taxon>Bacteria</taxon>
        <taxon>Bacillati</taxon>
        <taxon>Actinomycetota</taxon>
        <taxon>Actinomycetes</taxon>
        <taxon>Mycobacteriales</taxon>
        <taxon>Mycobacteriaceae</taxon>
        <taxon>Mycolicibacterium</taxon>
    </lineage>
</organism>
<name>A0A5S9R2H5_MYCVN</name>
<keyword evidence="2" id="KW-1185">Reference proteome</keyword>
<dbReference type="AlphaFoldDB" id="A0A5S9R2H5"/>
<proteinExistence type="predicted"/>
<evidence type="ECO:0000313" key="2">
    <source>
        <dbReference type="Proteomes" id="UP000430146"/>
    </source>
</evidence>
<reference evidence="1 2" key="1">
    <citation type="submission" date="2019-11" db="EMBL/GenBank/DDBJ databases">
        <authorList>
            <person name="Holert J."/>
        </authorList>
    </citation>
    <scope>NUCLEOTIDE SEQUENCE [LARGE SCALE GENOMIC DNA]</scope>
    <source>
        <strain evidence="1">BC8_1</strain>
    </source>
</reference>
<protein>
    <submittedName>
        <fullName evidence="1">Uncharacterized protein</fullName>
    </submittedName>
</protein>